<protein>
    <recommendedName>
        <fullName evidence="2">Nuclease associated modular domain-containing protein</fullName>
    </recommendedName>
</protein>
<dbReference type="EMBL" id="CAJNNW010008696">
    <property type="protein sequence ID" value="CAE8650278.1"/>
    <property type="molecule type" value="Genomic_DNA"/>
</dbReference>
<dbReference type="InterPro" id="IPR003611">
    <property type="entry name" value="NUMOD3"/>
</dbReference>
<dbReference type="AlphaFoldDB" id="A0A813IIH7"/>
<feature type="region of interest" description="Disordered" evidence="1">
    <location>
        <begin position="102"/>
        <end position="138"/>
    </location>
</feature>
<evidence type="ECO:0000256" key="1">
    <source>
        <dbReference type="SAM" id="MobiDB-lite"/>
    </source>
</evidence>
<dbReference type="Pfam" id="PF07460">
    <property type="entry name" value="NUMOD3"/>
    <property type="match status" value="3"/>
</dbReference>
<dbReference type="SMART" id="SM00496">
    <property type="entry name" value="IENR2"/>
    <property type="match status" value="6"/>
</dbReference>
<feature type="compositionally biased region" description="Basic and acidic residues" evidence="1">
    <location>
        <begin position="128"/>
        <end position="137"/>
    </location>
</feature>
<evidence type="ECO:0000313" key="3">
    <source>
        <dbReference type="EMBL" id="CAE8650278.1"/>
    </source>
</evidence>
<name>A0A813IIH7_POLGL</name>
<gene>
    <name evidence="3" type="ORF">PGLA2088_LOCUS8143</name>
</gene>
<dbReference type="Proteomes" id="UP000626109">
    <property type="component" value="Unassembled WGS sequence"/>
</dbReference>
<evidence type="ECO:0000259" key="2">
    <source>
        <dbReference type="SMART" id="SM00496"/>
    </source>
</evidence>
<proteinExistence type="predicted"/>
<feature type="domain" description="Nuclease associated modular" evidence="2">
    <location>
        <begin position="141"/>
        <end position="157"/>
    </location>
</feature>
<feature type="domain" description="Nuclease associated modular" evidence="2">
    <location>
        <begin position="107"/>
        <end position="123"/>
    </location>
</feature>
<dbReference type="GO" id="GO:0003677">
    <property type="term" value="F:DNA binding"/>
    <property type="evidence" value="ECO:0007669"/>
    <property type="project" value="InterPro"/>
</dbReference>
<feature type="region of interest" description="Disordered" evidence="1">
    <location>
        <begin position="151"/>
        <end position="175"/>
    </location>
</feature>
<evidence type="ECO:0000313" key="4">
    <source>
        <dbReference type="Proteomes" id="UP000626109"/>
    </source>
</evidence>
<comment type="caution">
    <text evidence="3">The sequence shown here is derived from an EMBL/GenBank/DDBJ whole genome shotgun (WGS) entry which is preliminary data.</text>
</comment>
<feature type="domain" description="Nuclease associated modular" evidence="2">
    <location>
        <begin position="184"/>
        <end position="200"/>
    </location>
</feature>
<reference evidence="3" key="1">
    <citation type="submission" date="2021-02" db="EMBL/GenBank/DDBJ databases">
        <authorList>
            <person name="Dougan E. K."/>
            <person name="Rhodes N."/>
            <person name="Thang M."/>
            <person name="Chan C."/>
        </authorList>
    </citation>
    <scope>NUCLEOTIDE SEQUENCE</scope>
</reference>
<organism evidence="3 4">
    <name type="scientific">Polarella glacialis</name>
    <name type="common">Dinoflagellate</name>
    <dbReference type="NCBI Taxonomy" id="89957"/>
    <lineage>
        <taxon>Eukaryota</taxon>
        <taxon>Sar</taxon>
        <taxon>Alveolata</taxon>
        <taxon>Dinophyceae</taxon>
        <taxon>Suessiales</taxon>
        <taxon>Suessiaceae</taxon>
        <taxon>Polarella</taxon>
    </lineage>
</organism>
<feature type="domain" description="Nuclease associated modular" evidence="2">
    <location>
        <begin position="90"/>
        <end position="106"/>
    </location>
</feature>
<accession>A0A813IIH7</accession>
<feature type="domain" description="Nuclease associated modular" evidence="2">
    <location>
        <begin position="124"/>
        <end position="140"/>
    </location>
</feature>
<sequence>MFSKESGKFYLGVRMCPQGVSSPEDDVKYQSSLSVKAFCLEPKTKTILTRHASKDAALRAECLLHELFDVARRPGFANKACQTLNGFDRTGSEHSLELRAKLSQARRGKTHSQESKDKTSHSHQGKTHGQEVKDKMSQAHLGKTLSLETKHKMSQAHLDKKLSQETKDKLSKSKKGCVPTTGFLGKLHSQESKDKIGQTMKKCWVRRRAESETHTGASWGTQR</sequence>
<feature type="compositionally biased region" description="Basic and acidic residues" evidence="1">
    <location>
        <begin position="157"/>
        <end position="171"/>
    </location>
</feature>
<feature type="domain" description="Nuclease associated modular" evidence="2">
    <location>
        <begin position="158"/>
        <end position="174"/>
    </location>
</feature>
<feature type="compositionally biased region" description="Basic and acidic residues" evidence="1">
    <location>
        <begin position="111"/>
        <end position="120"/>
    </location>
</feature>